<dbReference type="Proteomes" id="UP001243420">
    <property type="component" value="Chromosome"/>
</dbReference>
<dbReference type="EMBL" id="CP122537">
    <property type="protein sequence ID" value="WGH79668.1"/>
    <property type="molecule type" value="Genomic_DNA"/>
</dbReference>
<dbReference type="InterPro" id="IPR000847">
    <property type="entry name" value="LysR_HTH_N"/>
</dbReference>
<dbReference type="PANTHER" id="PTHR30537">
    <property type="entry name" value="HTH-TYPE TRANSCRIPTIONAL REGULATOR"/>
    <property type="match status" value="1"/>
</dbReference>
<dbReference type="Gene3D" id="1.10.10.10">
    <property type="entry name" value="Winged helix-like DNA-binding domain superfamily/Winged helix DNA-binding domain"/>
    <property type="match status" value="1"/>
</dbReference>
<gene>
    <name evidence="3" type="ORF">P8627_05235</name>
</gene>
<comment type="similarity">
    <text evidence="1">Belongs to the LysR transcriptional regulatory family.</text>
</comment>
<sequence>MPVDPPRPPEFPLNALRAFEAAARLGGFAAAAAELGVSPGAITAHVKGLEARLGAPLFERRARGVALTALGRSVLPGLTGAFDQLGTVQTLLRVAAQPDRLSIATLPAIAQLWLQPRLAALEATMPGLRVSIDAREGPPPHKRAAHDLWLFFGPGGRDALVPVRKPGAEGPRLTDSAWAADWDLWEAATGADGAEGPVFSLYAVAIEEALRGAGTAMGRLSLVAPLIATGRLEEAGPRVALPEGLEITVAHPGRIARLAANWLRAQIAGG</sequence>
<dbReference type="Pfam" id="PF00126">
    <property type="entry name" value="HTH_1"/>
    <property type="match status" value="1"/>
</dbReference>
<organism evidence="3 4">
    <name type="scientific">Jannaschia ovalis</name>
    <dbReference type="NCBI Taxonomy" id="3038773"/>
    <lineage>
        <taxon>Bacteria</taxon>
        <taxon>Pseudomonadati</taxon>
        <taxon>Pseudomonadota</taxon>
        <taxon>Alphaproteobacteria</taxon>
        <taxon>Rhodobacterales</taxon>
        <taxon>Roseobacteraceae</taxon>
        <taxon>Jannaschia</taxon>
    </lineage>
</organism>
<dbReference type="InterPro" id="IPR058163">
    <property type="entry name" value="LysR-type_TF_proteobact-type"/>
</dbReference>
<dbReference type="PROSITE" id="PS50931">
    <property type="entry name" value="HTH_LYSR"/>
    <property type="match status" value="1"/>
</dbReference>
<reference evidence="3 4" key="1">
    <citation type="submission" date="2023-04" db="EMBL/GenBank/DDBJ databases">
        <title>Jannaschia ovalis sp. nov., a marine bacterium isolated from sea tidal flat.</title>
        <authorList>
            <person name="Kwon D.Y."/>
            <person name="Kim J.-J."/>
        </authorList>
    </citation>
    <scope>NUCLEOTIDE SEQUENCE [LARGE SCALE GENOMIC DNA]</scope>
    <source>
        <strain evidence="3 4">GRR-S6-38</strain>
    </source>
</reference>
<evidence type="ECO:0000259" key="2">
    <source>
        <dbReference type="PROSITE" id="PS50931"/>
    </source>
</evidence>
<dbReference type="PANTHER" id="PTHR30537:SF79">
    <property type="entry name" value="TRANSCRIPTIONAL REGULATOR-RELATED"/>
    <property type="match status" value="1"/>
</dbReference>
<dbReference type="InterPro" id="IPR036390">
    <property type="entry name" value="WH_DNA-bd_sf"/>
</dbReference>
<dbReference type="PRINTS" id="PR00039">
    <property type="entry name" value="HTHLYSR"/>
</dbReference>
<protein>
    <submittedName>
        <fullName evidence="3">LysR family transcriptional regulator</fullName>
    </submittedName>
</protein>
<dbReference type="Gene3D" id="3.40.190.10">
    <property type="entry name" value="Periplasmic binding protein-like II"/>
    <property type="match status" value="2"/>
</dbReference>
<dbReference type="SUPFAM" id="SSF53850">
    <property type="entry name" value="Periplasmic binding protein-like II"/>
    <property type="match status" value="1"/>
</dbReference>
<evidence type="ECO:0000256" key="1">
    <source>
        <dbReference type="ARBA" id="ARBA00009437"/>
    </source>
</evidence>
<evidence type="ECO:0000313" key="4">
    <source>
        <dbReference type="Proteomes" id="UP001243420"/>
    </source>
</evidence>
<dbReference type="InterPro" id="IPR036388">
    <property type="entry name" value="WH-like_DNA-bd_sf"/>
</dbReference>
<feature type="domain" description="HTH lysR-type" evidence="2">
    <location>
        <begin position="11"/>
        <end position="68"/>
    </location>
</feature>
<proteinExistence type="inferred from homology"/>
<keyword evidence="4" id="KW-1185">Reference proteome</keyword>
<evidence type="ECO:0000313" key="3">
    <source>
        <dbReference type="EMBL" id="WGH79668.1"/>
    </source>
</evidence>
<dbReference type="SUPFAM" id="SSF46785">
    <property type="entry name" value="Winged helix' DNA-binding domain"/>
    <property type="match status" value="1"/>
</dbReference>
<dbReference type="RefSeq" id="WP_279966598.1">
    <property type="nucleotide sequence ID" value="NZ_CP122537.1"/>
</dbReference>
<name>A0ABY8LGX9_9RHOB</name>
<accession>A0ABY8LGX9</accession>